<dbReference type="EMBL" id="JACYXC010000001">
    <property type="protein sequence ID" value="MBH5335523.1"/>
    <property type="molecule type" value="Genomic_DNA"/>
</dbReference>
<dbReference type="RefSeq" id="WP_197989062.1">
    <property type="nucleotide sequence ID" value="NZ_JACYXC010000001.1"/>
</dbReference>
<feature type="region of interest" description="Disordered" evidence="1">
    <location>
        <begin position="1"/>
        <end position="36"/>
    </location>
</feature>
<accession>A0ABS0NK34</accession>
<evidence type="ECO:0000313" key="3">
    <source>
        <dbReference type="Proteomes" id="UP000807371"/>
    </source>
</evidence>
<organism evidence="2 3">
    <name type="scientific">Streptomyces pactum</name>
    <dbReference type="NCBI Taxonomy" id="68249"/>
    <lineage>
        <taxon>Bacteria</taxon>
        <taxon>Bacillati</taxon>
        <taxon>Actinomycetota</taxon>
        <taxon>Actinomycetes</taxon>
        <taxon>Kitasatosporales</taxon>
        <taxon>Streptomycetaceae</taxon>
        <taxon>Streptomyces</taxon>
    </lineage>
</organism>
<evidence type="ECO:0000313" key="2">
    <source>
        <dbReference type="EMBL" id="MBH5335523.1"/>
    </source>
</evidence>
<gene>
    <name evidence="2" type="ORF">IHE55_12225</name>
</gene>
<reference evidence="2 3" key="1">
    <citation type="submission" date="2020-09" db="EMBL/GenBank/DDBJ databases">
        <title>Biosynthesis of the nuclear factor of activated T cells inhibitor NFAT-133 and its congeners in Streptomyces pactum.</title>
        <authorList>
            <person name="Zhou W."/>
            <person name="Posri P."/>
            <person name="Abugrain M.E."/>
            <person name="Weisberg A.J."/>
            <person name="Chang J.H."/>
            <person name="Mahmud T."/>
        </authorList>
    </citation>
    <scope>NUCLEOTIDE SEQUENCE [LARGE SCALE GENOMIC DNA]</scope>
    <source>
        <strain evidence="2 3">ATCC 27456</strain>
    </source>
</reference>
<keyword evidence="3" id="KW-1185">Reference proteome</keyword>
<dbReference type="Proteomes" id="UP000807371">
    <property type="component" value="Unassembled WGS sequence"/>
</dbReference>
<sequence>MCTKTTTGPRAGTERETAPDRAAGPGERWPGPWEEPATEADHFASLLGVYVRSLTMVRGMDQGHAGGCG</sequence>
<protein>
    <submittedName>
        <fullName evidence="2">Uncharacterized protein</fullName>
    </submittedName>
</protein>
<comment type="caution">
    <text evidence="2">The sequence shown here is derived from an EMBL/GenBank/DDBJ whole genome shotgun (WGS) entry which is preliminary data.</text>
</comment>
<feature type="compositionally biased region" description="Low complexity" evidence="1">
    <location>
        <begin position="21"/>
        <end position="35"/>
    </location>
</feature>
<evidence type="ECO:0000256" key="1">
    <source>
        <dbReference type="SAM" id="MobiDB-lite"/>
    </source>
</evidence>
<proteinExistence type="predicted"/>
<name>A0ABS0NK34_9ACTN</name>